<keyword evidence="3" id="KW-1185">Reference proteome</keyword>
<proteinExistence type="predicted"/>
<sequence length="138" mass="15749">MRTENVRDMVFVDRFTTNLLGRHHPSTIHLYFHLSRTTATTTTTTSLSLSSCSVLRIGRIRHQPTRTSADFQVPASRPYPNDRYHRSHPHQYHSTGGHHASSASVSDSDSSRGNHRVTRGDPSVRERVSNVRKKKKKF</sequence>
<feature type="compositionally biased region" description="Low complexity" evidence="1">
    <location>
        <begin position="94"/>
        <end position="108"/>
    </location>
</feature>
<name>A0A4S2MVJ8_9PEZI</name>
<evidence type="ECO:0000313" key="2">
    <source>
        <dbReference type="EMBL" id="TGZ80553.1"/>
    </source>
</evidence>
<protein>
    <submittedName>
        <fullName evidence="2">Uncharacterized protein</fullName>
    </submittedName>
</protein>
<dbReference type="Proteomes" id="UP000298138">
    <property type="component" value="Unassembled WGS sequence"/>
</dbReference>
<organism evidence="2 3">
    <name type="scientific">Ascodesmis nigricans</name>
    <dbReference type="NCBI Taxonomy" id="341454"/>
    <lineage>
        <taxon>Eukaryota</taxon>
        <taxon>Fungi</taxon>
        <taxon>Dikarya</taxon>
        <taxon>Ascomycota</taxon>
        <taxon>Pezizomycotina</taxon>
        <taxon>Pezizomycetes</taxon>
        <taxon>Pezizales</taxon>
        <taxon>Ascodesmidaceae</taxon>
        <taxon>Ascodesmis</taxon>
    </lineage>
</organism>
<evidence type="ECO:0000313" key="3">
    <source>
        <dbReference type="Proteomes" id="UP000298138"/>
    </source>
</evidence>
<reference evidence="2 3" key="1">
    <citation type="submission" date="2019-04" db="EMBL/GenBank/DDBJ databases">
        <title>Comparative genomics and transcriptomics to analyze fruiting body development in filamentous ascomycetes.</title>
        <authorList>
            <consortium name="DOE Joint Genome Institute"/>
            <person name="Lutkenhaus R."/>
            <person name="Traeger S."/>
            <person name="Breuer J."/>
            <person name="Kuo A."/>
            <person name="Lipzen A."/>
            <person name="Pangilinan J."/>
            <person name="Dilworth D."/>
            <person name="Sandor L."/>
            <person name="Poggeler S."/>
            <person name="Barry K."/>
            <person name="Grigoriev I.V."/>
            <person name="Nowrousian M."/>
        </authorList>
    </citation>
    <scope>NUCLEOTIDE SEQUENCE [LARGE SCALE GENOMIC DNA]</scope>
    <source>
        <strain evidence="2 3">CBS 389.68</strain>
    </source>
</reference>
<feature type="compositionally biased region" description="Basic and acidic residues" evidence="1">
    <location>
        <begin position="118"/>
        <end position="129"/>
    </location>
</feature>
<accession>A0A4S2MVJ8</accession>
<dbReference type="AlphaFoldDB" id="A0A4S2MVJ8"/>
<gene>
    <name evidence="2" type="ORF">EX30DRAFT_54331</name>
</gene>
<feature type="region of interest" description="Disordered" evidence="1">
    <location>
        <begin position="59"/>
        <end position="138"/>
    </location>
</feature>
<evidence type="ECO:0000256" key="1">
    <source>
        <dbReference type="SAM" id="MobiDB-lite"/>
    </source>
</evidence>
<dbReference type="EMBL" id="ML220124">
    <property type="protein sequence ID" value="TGZ80553.1"/>
    <property type="molecule type" value="Genomic_DNA"/>
</dbReference>
<dbReference type="InParanoid" id="A0A4S2MVJ8"/>